<sequence>MGSCCSRRDFSINCWNKTNCENLAVKNFQYGKLLFLRDFSINCWNKTNCENLAVKNFQYGKLLFPSSLLFPFEDNIRVVVPKEETTPRPELTPPVRKRYRKTKRMPRDVKPSQGVRRSAVGPYGDIGSSSSTSEGPPLVRTADYTNISLQRPRTISHLEIVRTVEKACGPADDIDMFEENTDDLGRENSLQSDDPGGGIDDNTEDDSDISRSRKVIKETGSSSRSSLESNYVGSSDTDTSSSIVKASVSLESEKYVSGMSDKRQMKTPHGKESKQSPIKVQSKKSRCFNAVLKRLGLKPTESASVTSETTTVEMAEKACGIKEDLYEEEQHLEALGKEVTLPFTEITAMMKKLGIRYSISLVHVRRTVPLPETTVEKAHGTRADIGGGDDNYDSSSQNLPRSRDRNSELHRERMNVLRREVTPPLAEAQPRNRSCVSAILRRLGCEKIDSEKEPDIIVLYTAEKACTTNDIEGVEDSTEDESANEKVICEQNQMTASEEEGGQSLLIKIQSRRRKCGNVSALLRRLGLRWIQAREHSDGMPQTKPVLTADKACGTRDDSDMFEEDSEDDFGRENSLQSDDPGSDIEYANKDKNEDNLDDDLDGDDVGNELEIHNIYERNIINNLSSDDSLHSYELVTDFIMDSSEELSDTEDDIMVNKHTDSTNDSAESKANPVGPPRYAWEDNNHIKK</sequence>
<keyword evidence="3" id="KW-1185">Reference proteome</keyword>
<feature type="region of interest" description="Disordered" evidence="1">
    <location>
        <begin position="100"/>
        <end position="139"/>
    </location>
</feature>
<reference evidence="2 3" key="1">
    <citation type="submission" date="2024-08" db="EMBL/GenBank/DDBJ databases">
        <title>The draft genome of Apodemus speciosus.</title>
        <authorList>
            <person name="Nabeshima K."/>
            <person name="Suzuki S."/>
            <person name="Onuma M."/>
        </authorList>
    </citation>
    <scope>NUCLEOTIDE SEQUENCE [LARGE SCALE GENOMIC DNA]</scope>
    <source>
        <strain evidence="2">IB14-021</strain>
    </source>
</reference>
<feature type="region of interest" description="Disordered" evidence="1">
    <location>
        <begin position="182"/>
        <end position="241"/>
    </location>
</feature>
<proteinExistence type="predicted"/>
<feature type="region of interest" description="Disordered" evidence="1">
    <location>
        <begin position="647"/>
        <end position="689"/>
    </location>
</feature>
<evidence type="ECO:0000256" key="1">
    <source>
        <dbReference type="SAM" id="MobiDB-lite"/>
    </source>
</evidence>
<evidence type="ECO:0000313" key="3">
    <source>
        <dbReference type="Proteomes" id="UP001623349"/>
    </source>
</evidence>
<feature type="region of interest" description="Disordered" evidence="1">
    <location>
        <begin position="376"/>
        <end position="409"/>
    </location>
</feature>
<dbReference type="EMBL" id="BAAFST010000009">
    <property type="protein sequence ID" value="GAB1294246.1"/>
    <property type="molecule type" value="Genomic_DNA"/>
</dbReference>
<protein>
    <submittedName>
        <fullName evidence="2">Uncharacterized protein</fullName>
    </submittedName>
</protein>
<name>A0ABQ0F4P4_APOSI</name>
<feature type="compositionally biased region" description="Acidic residues" evidence="1">
    <location>
        <begin position="596"/>
        <end position="605"/>
    </location>
</feature>
<evidence type="ECO:0000313" key="2">
    <source>
        <dbReference type="EMBL" id="GAB1294246.1"/>
    </source>
</evidence>
<gene>
    <name evidence="2" type="ORF">APTSU1_000947900</name>
</gene>
<feature type="compositionally biased region" description="Basic and acidic residues" evidence="1">
    <location>
        <begin position="680"/>
        <end position="689"/>
    </location>
</feature>
<accession>A0ABQ0F4P4</accession>
<feature type="compositionally biased region" description="Basic and acidic residues" evidence="1">
    <location>
        <begin position="260"/>
        <end position="274"/>
    </location>
</feature>
<feature type="region of interest" description="Disordered" evidence="1">
    <location>
        <begin position="255"/>
        <end position="280"/>
    </location>
</feature>
<dbReference type="Proteomes" id="UP001623349">
    <property type="component" value="Unassembled WGS sequence"/>
</dbReference>
<feature type="compositionally biased region" description="Basic and acidic residues" evidence="1">
    <location>
        <begin position="208"/>
        <end position="217"/>
    </location>
</feature>
<feature type="compositionally biased region" description="Polar residues" evidence="1">
    <location>
        <begin position="231"/>
        <end position="241"/>
    </location>
</feature>
<comment type="caution">
    <text evidence="2">The sequence shown here is derived from an EMBL/GenBank/DDBJ whole genome shotgun (WGS) entry which is preliminary data.</text>
</comment>
<organism evidence="2 3">
    <name type="scientific">Apodemus speciosus</name>
    <name type="common">Large Japanese field mouse</name>
    <dbReference type="NCBI Taxonomy" id="105296"/>
    <lineage>
        <taxon>Eukaryota</taxon>
        <taxon>Metazoa</taxon>
        <taxon>Chordata</taxon>
        <taxon>Craniata</taxon>
        <taxon>Vertebrata</taxon>
        <taxon>Euteleostomi</taxon>
        <taxon>Mammalia</taxon>
        <taxon>Eutheria</taxon>
        <taxon>Euarchontoglires</taxon>
        <taxon>Glires</taxon>
        <taxon>Rodentia</taxon>
        <taxon>Myomorpha</taxon>
        <taxon>Muroidea</taxon>
        <taxon>Muridae</taxon>
        <taxon>Murinae</taxon>
        <taxon>Apodemus</taxon>
    </lineage>
</organism>
<feature type="compositionally biased region" description="Acidic residues" evidence="1">
    <location>
        <begin position="560"/>
        <end position="570"/>
    </location>
</feature>
<feature type="region of interest" description="Disordered" evidence="1">
    <location>
        <begin position="538"/>
        <end position="605"/>
    </location>
</feature>